<keyword evidence="1" id="KW-1133">Transmembrane helix</keyword>
<feature type="transmembrane region" description="Helical" evidence="1">
    <location>
        <begin position="27"/>
        <end position="48"/>
    </location>
</feature>
<sequence>MKHEDKVFAKQCENLKLEMENNFKLEWITRGLIFLGILIFFLLIPFVLKPVAEGWGPFPVLILSFWIFVLQSLVLTIFGIFNISSNKVSNKNLLKYLRLFGYISFITGIALFMLIYISLVLIISGIFMIYIGIKKAEDFLD</sequence>
<gene>
    <name evidence="2" type="ORF">LCGC14_2687590</name>
</gene>
<comment type="caution">
    <text evidence="2">The sequence shown here is derived from an EMBL/GenBank/DDBJ whole genome shotgun (WGS) entry which is preliminary data.</text>
</comment>
<dbReference type="EMBL" id="LAZR01047546">
    <property type="protein sequence ID" value="KKK93964.1"/>
    <property type="molecule type" value="Genomic_DNA"/>
</dbReference>
<evidence type="ECO:0000256" key="1">
    <source>
        <dbReference type="SAM" id="Phobius"/>
    </source>
</evidence>
<feature type="transmembrane region" description="Helical" evidence="1">
    <location>
        <begin position="102"/>
        <end position="133"/>
    </location>
</feature>
<dbReference type="AlphaFoldDB" id="A0A0F9BU70"/>
<keyword evidence="1" id="KW-0472">Membrane</keyword>
<organism evidence="2">
    <name type="scientific">marine sediment metagenome</name>
    <dbReference type="NCBI Taxonomy" id="412755"/>
    <lineage>
        <taxon>unclassified sequences</taxon>
        <taxon>metagenomes</taxon>
        <taxon>ecological metagenomes</taxon>
    </lineage>
</organism>
<evidence type="ECO:0000313" key="2">
    <source>
        <dbReference type="EMBL" id="KKK93964.1"/>
    </source>
</evidence>
<protein>
    <submittedName>
        <fullName evidence="2">Uncharacterized protein</fullName>
    </submittedName>
</protein>
<name>A0A0F9BU70_9ZZZZ</name>
<proteinExistence type="predicted"/>
<feature type="transmembrane region" description="Helical" evidence="1">
    <location>
        <begin position="60"/>
        <end position="81"/>
    </location>
</feature>
<keyword evidence="1" id="KW-0812">Transmembrane</keyword>
<accession>A0A0F9BU70</accession>
<reference evidence="2" key="1">
    <citation type="journal article" date="2015" name="Nature">
        <title>Complex archaea that bridge the gap between prokaryotes and eukaryotes.</title>
        <authorList>
            <person name="Spang A."/>
            <person name="Saw J.H."/>
            <person name="Jorgensen S.L."/>
            <person name="Zaremba-Niedzwiedzka K."/>
            <person name="Martijn J."/>
            <person name="Lind A.E."/>
            <person name="van Eijk R."/>
            <person name="Schleper C."/>
            <person name="Guy L."/>
            <person name="Ettema T.J."/>
        </authorList>
    </citation>
    <scope>NUCLEOTIDE SEQUENCE</scope>
</reference>